<evidence type="ECO:0000256" key="5">
    <source>
        <dbReference type="ARBA" id="ARBA00022592"/>
    </source>
</evidence>
<dbReference type="Proteomes" id="UP000001882">
    <property type="component" value="Chromosome"/>
</dbReference>
<keyword evidence="11" id="KW-1185">Reference proteome</keyword>
<name>D1YUQ8_METPS</name>
<keyword evidence="6 9" id="KW-0812">Transmembrane</keyword>
<sequence>MDPFLLMAIAIIVALLFDVMNGFHDTANAVATVIYTKALPPQVAIGMCAIMNMVGPFLLGTAVAKVIATSIIPSEKLTIAIVVAGLMGAIIWDLVTWYYGLPVSSSHALIGGLVGSGLAAIGLSGVKWGGLTNIVLALFISPVIGIVLGLVFMYLIGRFIISRMGREQANAVFKKVQILSSAAVSLTHGSNDAQKTMGIIAMFVAVTYGTGTPVIEPWIIIACAAAIGLGTAFGGWRIIRTLGERIGKEELSPSQGFAAETATALTIAIGSHVGAPISTTHVISSSIVGTVMAGGTGVLNKNVVLNILTAWLLTIPVAAIGAAISYFILTLVGI</sequence>
<keyword evidence="4" id="KW-0813">Transport</keyword>
<reference evidence="10 11" key="1">
    <citation type="journal article" date="2007" name="Appl. Environ. Microbiol.">
        <title>Isolation of key methanogens for global methane emission from rice paddy fields: a novel isolate affiliated with the clone cluster rice cluster I.</title>
        <authorList>
            <person name="Sakai S."/>
            <person name="Imachi H."/>
            <person name="Sekiguchi Y."/>
            <person name="Ohashi A."/>
            <person name="Harada H."/>
            <person name="Kamagata Y."/>
        </authorList>
    </citation>
    <scope>NUCLEOTIDE SEQUENCE [LARGE SCALE GENOMIC DNA]</scope>
    <source>
        <strain evidence="11">DSM 17711 / JCM 13418 / NBRC 101707 / SANAE</strain>
    </source>
</reference>
<dbReference type="GO" id="GO:0016020">
    <property type="term" value="C:membrane"/>
    <property type="evidence" value="ECO:0007669"/>
    <property type="project" value="UniProtKB-SubCell"/>
</dbReference>
<gene>
    <name evidence="10" type="ordered locus">MCP_0108</name>
</gene>
<evidence type="ECO:0000313" key="11">
    <source>
        <dbReference type="Proteomes" id="UP000001882"/>
    </source>
</evidence>
<dbReference type="PANTHER" id="PTHR11101">
    <property type="entry name" value="PHOSPHATE TRANSPORTER"/>
    <property type="match status" value="1"/>
</dbReference>
<dbReference type="EMBL" id="AP011532">
    <property type="protein sequence ID" value="BAI60180.1"/>
    <property type="molecule type" value="Genomic_DNA"/>
</dbReference>
<evidence type="ECO:0000256" key="1">
    <source>
        <dbReference type="ARBA" id="ARBA00001981"/>
    </source>
</evidence>
<evidence type="ECO:0000256" key="6">
    <source>
        <dbReference type="ARBA" id="ARBA00022692"/>
    </source>
</evidence>
<feature type="transmembrane region" description="Helical" evidence="9">
    <location>
        <begin position="135"/>
        <end position="156"/>
    </location>
</feature>
<dbReference type="GeneID" id="8680269"/>
<evidence type="ECO:0000256" key="7">
    <source>
        <dbReference type="ARBA" id="ARBA00022989"/>
    </source>
</evidence>
<dbReference type="InParanoid" id="D1YUQ8"/>
<feature type="transmembrane region" description="Helical" evidence="9">
    <location>
        <begin position="218"/>
        <end position="239"/>
    </location>
</feature>
<accession>D1YUQ8</accession>
<evidence type="ECO:0000256" key="2">
    <source>
        <dbReference type="ARBA" id="ARBA00004141"/>
    </source>
</evidence>
<dbReference type="PATRIC" id="fig|304371.9.peg.114"/>
<feature type="transmembrane region" description="Helical" evidence="9">
    <location>
        <begin position="39"/>
        <end position="67"/>
    </location>
</feature>
<evidence type="ECO:0000256" key="8">
    <source>
        <dbReference type="ARBA" id="ARBA00023136"/>
    </source>
</evidence>
<dbReference type="RefSeq" id="WP_012898860.1">
    <property type="nucleotide sequence ID" value="NC_013665.1"/>
</dbReference>
<dbReference type="Pfam" id="PF01384">
    <property type="entry name" value="PHO4"/>
    <property type="match status" value="1"/>
</dbReference>
<evidence type="ECO:0000256" key="9">
    <source>
        <dbReference type="SAM" id="Phobius"/>
    </source>
</evidence>
<dbReference type="OrthoDB" id="101311at2157"/>
<keyword evidence="7 9" id="KW-1133">Transmembrane helix</keyword>
<dbReference type="STRING" id="304371.MCP_0108"/>
<comment type="similarity">
    <text evidence="3">Belongs to the inorganic phosphate transporter (PiT) (TC 2.A.20) family.</text>
</comment>
<dbReference type="eggNOG" id="arCOG02267">
    <property type="taxonomic scope" value="Archaea"/>
</dbReference>
<feature type="transmembrane region" description="Helical" evidence="9">
    <location>
        <begin position="79"/>
        <end position="99"/>
    </location>
</feature>
<dbReference type="PANTHER" id="PTHR11101:SF80">
    <property type="entry name" value="PHOSPHATE TRANSPORTER"/>
    <property type="match status" value="1"/>
</dbReference>
<feature type="transmembrane region" description="Helical" evidence="9">
    <location>
        <begin position="105"/>
        <end position="123"/>
    </location>
</feature>
<feature type="transmembrane region" description="Helical" evidence="9">
    <location>
        <begin position="303"/>
        <end position="329"/>
    </location>
</feature>
<evidence type="ECO:0000256" key="3">
    <source>
        <dbReference type="ARBA" id="ARBA00009916"/>
    </source>
</evidence>
<evidence type="ECO:0000256" key="4">
    <source>
        <dbReference type="ARBA" id="ARBA00022448"/>
    </source>
</evidence>
<comment type="subcellular location">
    <subcellularLocation>
        <location evidence="2">Membrane</location>
        <topology evidence="2">Multi-pass membrane protein</topology>
    </subcellularLocation>
</comment>
<comment type="function">
    <text evidence="1">Potential transporter for phosphate.</text>
</comment>
<keyword evidence="5" id="KW-0592">Phosphate transport</keyword>
<protein>
    <submittedName>
        <fullName evidence="10">Phosphate transporter</fullName>
    </submittedName>
</protein>
<organism evidence="10 11">
    <name type="scientific">Methanocella paludicola (strain DSM 17711 / JCM 13418 / NBRC 101707 / SANAE)</name>
    <dbReference type="NCBI Taxonomy" id="304371"/>
    <lineage>
        <taxon>Archaea</taxon>
        <taxon>Methanobacteriati</taxon>
        <taxon>Methanobacteriota</taxon>
        <taxon>Stenosarchaea group</taxon>
        <taxon>Methanomicrobia</taxon>
        <taxon>Methanocellales</taxon>
        <taxon>Methanocellaceae</taxon>
        <taxon>Methanocella</taxon>
    </lineage>
</organism>
<proteinExistence type="inferred from homology"/>
<dbReference type="AlphaFoldDB" id="D1YUQ8"/>
<dbReference type="GO" id="GO:0005315">
    <property type="term" value="F:phosphate transmembrane transporter activity"/>
    <property type="evidence" value="ECO:0007669"/>
    <property type="project" value="InterPro"/>
</dbReference>
<reference evidence="11" key="3">
    <citation type="journal article" date="2011" name="PLoS ONE">
        <title>Genome sequence of a mesophilic hydrogenotrophic methanogen Methanocella paludicola, the first cultivated representative of the order Methanocellales.</title>
        <authorList>
            <person name="Sakai S."/>
            <person name="Takaki Y."/>
            <person name="Shimamura S."/>
            <person name="Sekine M."/>
            <person name="Tajima T."/>
            <person name="Kosugi H."/>
            <person name="Ichikawa N."/>
            <person name="Tasumi E."/>
            <person name="Hiraki A.T."/>
            <person name="Shimizu A."/>
            <person name="Kato Y."/>
            <person name="Nishiko R."/>
            <person name="Mori K."/>
            <person name="Fujita N."/>
            <person name="Imachi H."/>
            <person name="Takai K."/>
        </authorList>
    </citation>
    <scope>NUCLEOTIDE SEQUENCE [LARGE SCALE GENOMIC DNA]</scope>
    <source>
        <strain evidence="11">DSM 17711 / JCM 13418 / NBRC 101707 / SANAE</strain>
    </source>
</reference>
<reference evidence="10 11" key="2">
    <citation type="journal article" date="2008" name="Int. J. Syst. Evol. Microbiol.">
        <title>Methanocella paludicola gen. nov., sp. nov., a methane-producing archaeon, the first isolate of the lineage 'Rice Cluster I', and proposal of the new archaeal order Methanocellales ord. nov.</title>
        <authorList>
            <person name="Sakai S."/>
            <person name="Imachi H."/>
            <person name="Hanada S."/>
            <person name="Ohashi A."/>
            <person name="Harada H."/>
            <person name="Kamagata Y."/>
        </authorList>
    </citation>
    <scope>NUCLEOTIDE SEQUENCE [LARGE SCALE GENOMIC DNA]</scope>
    <source>
        <strain evidence="11">DSM 17711 / JCM 13418 / NBRC 101707 / SANAE</strain>
    </source>
</reference>
<dbReference type="GO" id="GO:0035435">
    <property type="term" value="P:phosphate ion transmembrane transport"/>
    <property type="evidence" value="ECO:0007669"/>
    <property type="project" value="TreeGrafter"/>
</dbReference>
<dbReference type="KEGG" id="mpd:MCP_0108"/>
<keyword evidence="8 9" id="KW-0472">Membrane</keyword>
<evidence type="ECO:0000313" key="10">
    <source>
        <dbReference type="EMBL" id="BAI60180.1"/>
    </source>
</evidence>
<dbReference type="InterPro" id="IPR001204">
    <property type="entry name" value="Phos_transporter"/>
</dbReference>